<dbReference type="CDD" id="cd16841">
    <property type="entry name" value="RraA_family"/>
    <property type="match status" value="1"/>
</dbReference>
<feature type="binding site" evidence="5">
    <location>
        <begin position="89"/>
        <end position="92"/>
    </location>
    <ligand>
        <name>substrate</name>
    </ligand>
</feature>
<evidence type="ECO:0000313" key="6">
    <source>
        <dbReference type="EMBL" id="QEE18701.1"/>
    </source>
</evidence>
<feature type="binding site" evidence="5">
    <location>
        <position position="111"/>
    </location>
    <ligand>
        <name>substrate</name>
    </ligand>
</feature>
<dbReference type="GO" id="GO:0046872">
    <property type="term" value="F:metal ion binding"/>
    <property type="evidence" value="ECO:0007669"/>
    <property type="project" value="UniProtKB-KW"/>
</dbReference>
<protein>
    <recommendedName>
        <fullName evidence="2">Putative 4-hydroxy-4-methyl-2-oxoglutarate aldolase</fullName>
    </recommendedName>
    <alternativeName>
        <fullName evidence="3">Regulator of ribonuclease activity homolog</fullName>
    </alternativeName>
    <alternativeName>
        <fullName evidence="4">RraA-like protein</fullName>
    </alternativeName>
</protein>
<dbReference type="SUPFAM" id="SSF89562">
    <property type="entry name" value="RraA-like"/>
    <property type="match status" value="1"/>
</dbReference>
<evidence type="ECO:0000256" key="4">
    <source>
        <dbReference type="ARBA" id="ARBA00030169"/>
    </source>
</evidence>
<keyword evidence="7" id="KW-1185">Reference proteome</keyword>
<evidence type="ECO:0000313" key="7">
    <source>
        <dbReference type="Proteomes" id="UP000321062"/>
    </source>
</evidence>
<organism evidence="6 7">
    <name type="scientific">Paradevosia tibetensis</name>
    <dbReference type="NCBI Taxonomy" id="1447062"/>
    <lineage>
        <taxon>Bacteria</taxon>
        <taxon>Pseudomonadati</taxon>
        <taxon>Pseudomonadota</taxon>
        <taxon>Alphaproteobacteria</taxon>
        <taxon>Hyphomicrobiales</taxon>
        <taxon>Devosiaceae</taxon>
        <taxon>Paradevosia</taxon>
    </lineage>
</organism>
<dbReference type="PANTHER" id="PTHR33254">
    <property type="entry name" value="4-HYDROXY-4-METHYL-2-OXOGLUTARATE ALDOLASE 3-RELATED"/>
    <property type="match status" value="1"/>
</dbReference>
<evidence type="ECO:0000256" key="2">
    <source>
        <dbReference type="ARBA" id="ARBA00016549"/>
    </source>
</evidence>
<gene>
    <name evidence="6" type="ORF">FNA67_00235</name>
</gene>
<dbReference type="Gene3D" id="3.50.30.40">
    <property type="entry name" value="Ribonuclease E inhibitor RraA/RraA-like"/>
    <property type="match status" value="1"/>
</dbReference>
<dbReference type="InterPro" id="IPR005493">
    <property type="entry name" value="RraA/RraA-like"/>
</dbReference>
<dbReference type="PANTHER" id="PTHR33254:SF4">
    <property type="entry name" value="4-HYDROXY-4-METHYL-2-OXOGLUTARATE ALDOLASE 3-RELATED"/>
    <property type="match status" value="1"/>
</dbReference>
<dbReference type="Pfam" id="PF03737">
    <property type="entry name" value="RraA-like"/>
    <property type="match status" value="1"/>
</dbReference>
<comment type="cofactor">
    <cofactor evidence="5">
        <name>Mg(2+)</name>
        <dbReference type="ChEBI" id="CHEBI:18420"/>
    </cofactor>
</comment>
<dbReference type="RefSeq" id="WP_147654651.1">
    <property type="nucleotide sequence ID" value="NZ_BMFM01000001.1"/>
</dbReference>
<comment type="cofactor">
    <cofactor evidence="1">
        <name>a divalent metal cation</name>
        <dbReference type="ChEBI" id="CHEBI:60240"/>
    </cofactor>
</comment>
<dbReference type="OrthoDB" id="9812532at2"/>
<dbReference type="InterPro" id="IPR036704">
    <property type="entry name" value="RraA/RraA-like_sf"/>
</dbReference>
<evidence type="ECO:0000256" key="1">
    <source>
        <dbReference type="ARBA" id="ARBA00001968"/>
    </source>
</evidence>
<dbReference type="AlphaFoldDB" id="A0A5B9DHC0"/>
<name>A0A5B9DHC0_9HYPH</name>
<proteinExistence type="predicted"/>
<evidence type="ECO:0000256" key="3">
    <source>
        <dbReference type="ARBA" id="ARBA00029596"/>
    </source>
</evidence>
<keyword evidence="5" id="KW-0479">Metal-binding</keyword>
<dbReference type="Proteomes" id="UP000321062">
    <property type="component" value="Chromosome"/>
</dbReference>
<accession>A0A5B9DHC0</accession>
<dbReference type="KEGG" id="yti:FNA67_00235"/>
<evidence type="ECO:0000256" key="5">
    <source>
        <dbReference type="PIRSR" id="PIRSR605493-1"/>
    </source>
</evidence>
<dbReference type="EMBL" id="CP041690">
    <property type="protein sequence ID" value="QEE18701.1"/>
    <property type="molecule type" value="Genomic_DNA"/>
</dbReference>
<feature type="binding site" evidence="5">
    <location>
        <position position="112"/>
    </location>
    <ligand>
        <name>Mg(2+)</name>
        <dbReference type="ChEBI" id="CHEBI:18420"/>
    </ligand>
</feature>
<reference evidence="6 7" key="1">
    <citation type="journal article" date="2015" name="Int. J. Syst. Evol. Microbiol.">
        <title>Youhaiella tibetensis gen. nov., sp. nov., isolated from subsurface sediment.</title>
        <authorList>
            <person name="Wang Y.X."/>
            <person name="Huang F.Q."/>
            <person name="Nogi Y."/>
            <person name="Pang S.J."/>
            <person name="Wang P.K."/>
            <person name="Lv J."/>
        </authorList>
    </citation>
    <scope>NUCLEOTIDE SEQUENCE [LARGE SCALE GENOMIC DNA]</scope>
    <source>
        <strain evidence="7">fig4</strain>
    </source>
</reference>
<sequence length="218" mass="23484">MNDQAVDRAGKHDCATLSDAMDRLGIEGVCRGIKPRDHAFRLCGRAFTVRYIPIDVLAPGNVGDFVDDLPAGTVVVLDNRGREDCTVWGDIMTQLASHKGLAGTVIDGACRDVDLCLKLGYPIYSRSYSMKTGKDRVQVDATGVTVEIGGALVRPGDILVGDADGVVVIPSERADEVLALADEIATAENAIREAISQGMSLRDARAKFRYHSLQTRRP</sequence>
<keyword evidence="5" id="KW-0460">Magnesium</keyword>